<name>A0ABW7UQK0_9ACTN</name>
<gene>
    <name evidence="3" type="ORF">ACH429_11735</name>
</gene>
<dbReference type="Gene3D" id="3.30.530.20">
    <property type="match status" value="2"/>
</dbReference>
<proteinExistence type="inferred from homology"/>
<dbReference type="SUPFAM" id="SSF55961">
    <property type="entry name" value="Bet v1-like"/>
    <property type="match status" value="2"/>
</dbReference>
<protein>
    <submittedName>
        <fullName evidence="3">SRPBCC family protein</fullName>
    </submittedName>
</protein>
<comment type="caution">
    <text evidence="3">The sequence shown here is derived from an EMBL/GenBank/DDBJ whole genome shotgun (WGS) entry which is preliminary data.</text>
</comment>
<dbReference type="CDD" id="cd08899">
    <property type="entry name" value="SRPBCC_CalC_Aha1-like_6"/>
    <property type="match status" value="1"/>
</dbReference>
<dbReference type="Pfam" id="PF08327">
    <property type="entry name" value="AHSA1"/>
    <property type="match status" value="1"/>
</dbReference>
<evidence type="ECO:0000259" key="2">
    <source>
        <dbReference type="Pfam" id="PF08327"/>
    </source>
</evidence>
<dbReference type="InterPro" id="IPR013538">
    <property type="entry name" value="ASHA1/2-like_C"/>
</dbReference>
<dbReference type="Proteomes" id="UP001611548">
    <property type="component" value="Unassembled WGS sequence"/>
</dbReference>
<accession>A0ABW7UQK0</accession>
<reference evidence="3 4" key="1">
    <citation type="submission" date="2024-10" db="EMBL/GenBank/DDBJ databases">
        <title>The Natural Products Discovery Center: Release of the First 8490 Sequenced Strains for Exploring Actinobacteria Biosynthetic Diversity.</title>
        <authorList>
            <person name="Kalkreuter E."/>
            <person name="Kautsar S.A."/>
            <person name="Yang D."/>
            <person name="Bader C.D."/>
            <person name="Teijaro C.N."/>
            <person name="Fluegel L."/>
            <person name="Davis C.M."/>
            <person name="Simpson J.R."/>
            <person name="Lauterbach L."/>
            <person name="Steele A.D."/>
            <person name="Gui C."/>
            <person name="Meng S."/>
            <person name="Li G."/>
            <person name="Viehrig K."/>
            <person name="Ye F."/>
            <person name="Su P."/>
            <person name="Kiefer A.F."/>
            <person name="Nichols A."/>
            <person name="Cepeda A.J."/>
            <person name="Yan W."/>
            <person name="Fan B."/>
            <person name="Jiang Y."/>
            <person name="Adhikari A."/>
            <person name="Zheng C.-J."/>
            <person name="Schuster L."/>
            <person name="Cowan T.M."/>
            <person name="Smanski M.J."/>
            <person name="Chevrette M.G."/>
            <person name="De Carvalho L.P.S."/>
            <person name="Shen B."/>
        </authorList>
    </citation>
    <scope>NUCLEOTIDE SEQUENCE [LARGE SCALE GENOMIC DNA]</scope>
    <source>
        <strain evidence="3 4">NPDC020327</strain>
    </source>
</reference>
<sequence length="297" mass="32799">MSSTTMTTADGRPVLRIERHLAHPREKVWRAVTEPEHLSQWYPLPVVEVELRVGGKIRFDDGAGFTMDALVTELDPPRLFAFSERAPDEMGRESEDLVRIELRPEGTGTVLTFTHVFDDRYGAASYASGWNVCLDALEAVVDERPIQPDSPGPAAHDAFVEQFGLDEGTVSDTADGWMIRFERQLTRPAAEVWPLLTEGRSVEPGAPTPPRFTTEKVPAGAVTSVKEAELLEYAWQSGPTGAGRVRWELSAGTGHGARLVLTQTGPNDLAPERTTALRAWRKHIARLAEELRALPRS</sequence>
<evidence type="ECO:0000313" key="4">
    <source>
        <dbReference type="Proteomes" id="UP001611548"/>
    </source>
</evidence>
<keyword evidence="4" id="KW-1185">Reference proteome</keyword>
<evidence type="ECO:0000313" key="3">
    <source>
        <dbReference type="EMBL" id="MFI1964773.1"/>
    </source>
</evidence>
<organism evidence="3 4">
    <name type="scientific">Streptomyces pathocidini</name>
    <dbReference type="NCBI Taxonomy" id="1650571"/>
    <lineage>
        <taxon>Bacteria</taxon>
        <taxon>Bacillati</taxon>
        <taxon>Actinomycetota</taxon>
        <taxon>Actinomycetes</taxon>
        <taxon>Kitasatosporales</taxon>
        <taxon>Streptomycetaceae</taxon>
        <taxon>Streptomyces</taxon>
    </lineage>
</organism>
<comment type="similarity">
    <text evidence="1">Belongs to the AHA1 family.</text>
</comment>
<feature type="domain" description="Activator of Hsp90 ATPase homologue 1/2-like C-terminal" evidence="2">
    <location>
        <begin position="23"/>
        <end position="141"/>
    </location>
</feature>
<dbReference type="RefSeq" id="WP_398718275.1">
    <property type="nucleotide sequence ID" value="NZ_JBIRWE010000004.1"/>
</dbReference>
<dbReference type="EMBL" id="JBIRWE010000004">
    <property type="protein sequence ID" value="MFI1964773.1"/>
    <property type="molecule type" value="Genomic_DNA"/>
</dbReference>
<evidence type="ECO:0000256" key="1">
    <source>
        <dbReference type="ARBA" id="ARBA00006817"/>
    </source>
</evidence>
<dbReference type="InterPro" id="IPR023393">
    <property type="entry name" value="START-like_dom_sf"/>
</dbReference>